<evidence type="ECO:0000313" key="2">
    <source>
        <dbReference type="Proteomes" id="UP000789901"/>
    </source>
</evidence>
<comment type="caution">
    <text evidence="1">The sequence shown here is derived from an EMBL/GenBank/DDBJ whole genome shotgun (WGS) entry which is preliminary data.</text>
</comment>
<dbReference type="Proteomes" id="UP000789901">
    <property type="component" value="Unassembled WGS sequence"/>
</dbReference>
<name>A0ABN7W889_GIGMA</name>
<reference evidence="1 2" key="1">
    <citation type="submission" date="2021-06" db="EMBL/GenBank/DDBJ databases">
        <authorList>
            <person name="Kallberg Y."/>
            <person name="Tangrot J."/>
            <person name="Rosling A."/>
        </authorList>
    </citation>
    <scope>NUCLEOTIDE SEQUENCE [LARGE SCALE GENOMIC DNA]</scope>
    <source>
        <strain evidence="1 2">120-4 pot B 10/14</strain>
    </source>
</reference>
<proteinExistence type="predicted"/>
<evidence type="ECO:0000313" key="1">
    <source>
        <dbReference type="EMBL" id="CAG8820925.1"/>
    </source>
</evidence>
<protein>
    <submittedName>
        <fullName evidence="1">7727_t:CDS:1</fullName>
    </submittedName>
</protein>
<organism evidence="1 2">
    <name type="scientific">Gigaspora margarita</name>
    <dbReference type="NCBI Taxonomy" id="4874"/>
    <lineage>
        <taxon>Eukaryota</taxon>
        <taxon>Fungi</taxon>
        <taxon>Fungi incertae sedis</taxon>
        <taxon>Mucoromycota</taxon>
        <taxon>Glomeromycotina</taxon>
        <taxon>Glomeromycetes</taxon>
        <taxon>Diversisporales</taxon>
        <taxon>Gigasporaceae</taxon>
        <taxon>Gigaspora</taxon>
    </lineage>
</organism>
<accession>A0ABN7W889</accession>
<sequence>MHYFNGCVYAAGLRKENPNEITSTQSQLQEVQIDSLICHLQDNYSLCWPEVCWIKDNQELCILDPTLKHYLQVQINEFQQMLEKIFRLPIGQGLVTTYHTSINEAFNRVKLVYLNKKIDFWKSFSGQHALAIIHHNDSYTKVLETIWYGYTSEPFTVQDKINIEKIEGIQHNQQVRNEKNIHLRNAKHAEIYSNEKKELKEFDFAQA</sequence>
<gene>
    <name evidence="1" type="ORF">GMARGA_LOCUS27703</name>
</gene>
<dbReference type="EMBL" id="CAJVQB010034268">
    <property type="protein sequence ID" value="CAG8820925.1"/>
    <property type="molecule type" value="Genomic_DNA"/>
</dbReference>
<keyword evidence="2" id="KW-1185">Reference proteome</keyword>